<keyword evidence="3 4" id="KW-0443">Lipid metabolism</keyword>
<dbReference type="PROSITE" id="PS51635">
    <property type="entry name" value="PNPLA"/>
    <property type="match status" value="1"/>
</dbReference>
<dbReference type="SUPFAM" id="SSF52151">
    <property type="entry name" value="FabD/lysophospholipase-like"/>
    <property type="match status" value="1"/>
</dbReference>
<dbReference type="Gene3D" id="3.40.1090.10">
    <property type="entry name" value="Cytosolic phospholipase A2 catalytic domain"/>
    <property type="match status" value="1"/>
</dbReference>
<evidence type="ECO:0000256" key="3">
    <source>
        <dbReference type="ARBA" id="ARBA00023098"/>
    </source>
</evidence>
<evidence type="ECO:0000259" key="5">
    <source>
        <dbReference type="PROSITE" id="PS51635"/>
    </source>
</evidence>
<reference evidence="6 7" key="1">
    <citation type="submission" date="2016-10" db="EMBL/GenBank/DDBJ databases">
        <authorList>
            <person name="de Groot N.N."/>
        </authorList>
    </citation>
    <scope>NUCLEOTIDE SEQUENCE [LARGE SCALE GENOMIC DNA]</scope>
    <source>
        <strain evidence="6 7">CGMCC 1.6291</strain>
    </source>
</reference>
<comment type="caution">
    <text evidence="4">Lacks conserved residue(s) required for the propagation of feature annotation.</text>
</comment>
<dbReference type="PANTHER" id="PTHR14226">
    <property type="entry name" value="NEUROPATHY TARGET ESTERASE/SWISS CHEESE D.MELANOGASTER"/>
    <property type="match status" value="1"/>
</dbReference>
<sequence length="408" mass="43987">MIWRAKDASAPGPDAGPCVGLILSGGGARAAYQVGVLRAIARMLPRHAGNPFPVICGTSAGALNATALATHATRFRQGVRGLEEVWGGFTAEQVYRTDALGVSARAMKWLSALFLGGVGAHRPVSLLDNRPLRELLGNLMRFERIEEAIASGDLRALSITASRYTGGESVSFFQGDRSISEWGRARRLGVRTQLGLQHLLASSAIPVVFPAVRIGDNFYGDGSVRQLAPISPALHMGADRVLVIGVSGRVGALPPDRVPERYPSVAEILGHMLDSAFIDMLEGDLERLERINRTVDLIPEKARNTQELPLRRVEALKISPSKELDEIAAEHAHELPRSLRFFLKGSGATSGAGSTVASYLLFEQGFCQALIDLGYKDALQREDEILRFLGHDPAVVYGRSGAVPADLW</sequence>
<protein>
    <submittedName>
        <fullName evidence="6">NTE family protein</fullName>
    </submittedName>
</protein>
<dbReference type="GO" id="GO:0016042">
    <property type="term" value="P:lipid catabolic process"/>
    <property type="evidence" value="ECO:0007669"/>
    <property type="project" value="UniProtKB-UniRule"/>
</dbReference>
<dbReference type="InterPro" id="IPR002641">
    <property type="entry name" value="PNPLA_dom"/>
</dbReference>
<dbReference type="Pfam" id="PF01734">
    <property type="entry name" value="Patatin"/>
    <property type="match status" value="1"/>
</dbReference>
<proteinExistence type="predicted"/>
<dbReference type="PANTHER" id="PTHR14226:SF57">
    <property type="entry name" value="BLR7027 PROTEIN"/>
    <property type="match status" value="1"/>
</dbReference>
<keyword evidence="7" id="KW-1185">Reference proteome</keyword>
<dbReference type="GO" id="GO:0016787">
    <property type="term" value="F:hydrolase activity"/>
    <property type="evidence" value="ECO:0007669"/>
    <property type="project" value="UniProtKB-UniRule"/>
</dbReference>
<name>A0A1H8UW93_9GAMM</name>
<dbReference type="AlphaFoldDB" id="A0A1H8UW93"/>
<evidence type="ECO:0000256" key="1">
    <source>
        <dbReference type="ARBA" id="ARBA00022801"/>
    </source>
</evidence>
<dbReference type="Proteomes" id="UP000199657">
    <property type="component" value="Unassembled WGS sequence"/>
</dbReference>
<keyword evidence="2 4" id="KW-0442">Lipid degradation</keyword>
<evidence type="ECO:0000256" key="4">
    <source>
        <dbReference type="PROSITE-ProRule" id="PRU01161"/>
    </source>
</evidence>
<feature type="domain" description="PNPLA" evidence="5">
    <location>
        <begin position="21"/>
        <end position="234"/>
    </location>
</feature>
<dbReference type="InterPro" id="IPR050301">
    <property type="entry name" value="NTE"/>
</dbReference>
<dbReference type="EMBL" id="FOEG01000008">
    <property type="protein sequence ID" value="SEP07445.1"/>
    <property type="molecule type" value="Genomic_DNA"/>
</dbReference>
<dbReference type="RefSeq" id="WP_091645377.1">
    <property type="nucleotide sequence ID" value="NZ_FOEG01000008.1"/>
</dbReference>
<organism evidence="6 7">
    <name type="scientific">Aquisalimonas asiatica</name>
    <dbReference type="NCBI Taxonomy" id="406100"/>
    <lineage>
        <taxon>Bacteria</taxon>
        <taxon>Pseudomonadati</taxon>
        <taxon>Pseudomonadota</taxon>
        <taxon>Gammaproteobacteria</taxon>
        <taxon>Chromatiales</taxon>
        <taxon>Ectothiorhodospiraceae</taxon>
        <taxon>Aquisalimonas</taxon>
    </lineage>
</organism>
<dbReference type="OrthoDB" id="9798773at2"/>
<gene>
    <name evidence="6" type="ORF">SAMN04488052_108107</name>
</gene>
<dbReference type="InterPro" id="IPR016035">
    <property type="entry name" value="Acyl_Trfase/lysoPLipase"/>
</dbReference>
<evidence type="ECO:0000256" key="2">
    <source>
        <dbReference type="ARBA" id="ARBA00022963"/>
    </source>
</evidence>
<evidence type="ECO:0000313" key="7">
    <source>
        <dbReference type="Proteomes" id="UP000199657"/>
    </source>
</evidence>
<accession>A0A1H8UW93</accession>
<feature type="active site" description="Proton acceptor" evidence="4">
    <location>
        <position position="221"/>
    </location>
</feature>
<feature type="short sequence motif" description="GXSXG" evidence="4">
    <location>
        <begin position="57"/>
        <end position="61"/>
    </location>
</feature>
<evidence type="ECO:0000313" key="6">
    <source>
        <dbReference type="EMBL" id="SEP07445.1"/>
    </source>
</evidence>
<dbReference type="STRING" id="406100.SAMN04488052_108107"/>
<keyword evidence="1 4" id="KW-0378">Hydrolase</keyword>
<dbReference type="CDD" id="cd07209">
    <property type="entry name" value="Pat_hypo_Ecoli_Z1214_like"/>
    <property type="match status" value="1"/>
</dbReference>
<feature type="active site" description="Nucleophile" evidence="4">
    <location>
        <position position="59"/>
    </location>
</feature>